<evidence type="ECO:0000313" key="9">
    <source>
        <dbReference type="EMBL" id="MDE1357453.1"/>
    </source>
</evidence>
<dbReference type="InterPro" id="IPR005636">
    <property type="entry name" value="DTW"/>
</dbReference>
<dbReference type="EC" id="2.5.1.25" evidence="1"/>
<dbReference type="Proteomes" id="UP001140979">
    <property type="component" value="Unassembled WGS sequence"/>
</dbReference>
<dbReference type="Pfam" id="PF03942">
    <property type="entry name" value="DTW"/>
    <property type="match status" value="1"/>
</dbReference>
<dbReference type="EMBL" id="JAKNBA010000028">
    <property type="protein sequence ID" value="MDE1243370.1"/>
    <property type="molecule type" value="Genomic_DNA"/>
</dbReference>
<dbReference type="PANTHER" id="PTHR21392">
    <property type="entry name" value="TRNA-URIDINE AMINOCARBOXYPROPYLTRANSFERASE 2"/>
    <property type="match status" value="1"/>
</dbReference>
<dbReference type="GO" id="GO:0008033">
    <property type="term" value="P:tRNA processing"/>
    <property type="evidence" value="ECO:0007669"/>
    <property type="project" value="UniProtKB-KW"/>
</dbReference>
<keyword evidence="4" id="KW-0819">tRNA processing</keyword>
<keyword evidence="3" id="KW-0949">S-adenosyl-L-methionine</keyword>
<dbReference type="EMBL" id="JAKNAX010000030">
    <property type="protein sequence ID" value="MDE1347121.1"/>
    <property type="molecule type" value="Genomic_DNA"/>
</dbReference>
<evidence type="ECO:0000256" key="4">
    <source>
        <dbReference type="ARBA" id="ARBA00022694"/>
    </source>
</evidence>
<proteinExistence type="predicted"/>
<reference evidence="9 13" key="1">
    <citation type="submission" date="2022-02" db="EMBL/GenBank/DDBJ databases">
        <title>Emergence and expansion in Europe of a Vibrio aestuarianus clonal complex pathogenic for oysters.</title>
        <authorList>
            <person name="Mesnil A."/>
            <person name="Travers M.-A."/>
        </authorList>
    </citation>
    <scope>NUCLEOTIDE SEQUENCE</scope>
    <source>
        <strain evidence="9">151-ITT-15-cp-1</strain>
        <strain evidence="7">19_064_11T1</strain>
        <strain evidence="8">19_064_15T1</strain>
        <strain evidence="10 13">U17</strain>
    </source>
</reference>
<name>A0A7X6NAC5_9VIBR</name>
<reference evidence="6" key="2">
    <citation type="submission" date="2022-06" db="EMBL/GenBank/DDBJ databases">
        <authorList>
            <person name="Goudenege D."/>
            <person name="Le Roux F."/>
        </authorList>
    </citation>
    <scope>NUCLEOTIDE SEQUENCE</scope>
    <source>
        <strain evidence="6">12-063</strain>
    </source>
</reference>
<sequence>MNSQLPCSRCGFVHQCVCQAYPRLDSKLRVALLMHENEQRRATNTGKLLLCSLPQASVHVWSRVSPAESLQILIESERLTPVLIFPSPYSKPLDEQQCQSSANIENTLFIILDGTWQEAKKMINKSPWLSALPHVHLTPHHQSLYTLRRNQSEGNLCTLEVGLELLNHINETTNADTLRDFFAYYMKVYQADKSGHALKQQ</sequence>
<dbReference type="InterPro" id="IPR039262">
    <property type="entry name" value="DTWD2/TAPT"/>
</dbReference>
<dbReference type="Proteomes" id="UP001152658">
    <property type="component" value="Unassembled WGS sequence"/>
</dbReference>
<dbReference type="SMART" id="SM01144">
    <property type="entry name" value="DTW"/>
    <property type="match status" value="1"/>
</dbReference>
<evidence type="ECO:0000256" key="2">
    <source>
        <dbReference type="ARBA" id="ARBA00022679"/>
    </source>
</evidence>
<evidence type="ECO:0000256" key="3">
    <source>
        <dbReference type="ARBA" id="ARBA00022691"/>
    </source>
</evidence>
<dbReference type="AlphaFoldDB" id="A0A7X6NAC5"/>
<dbReference type="RefSeq" id="WP_053311412.1">
    <property type="nucleotide sequence ID" value="NZ_CALYLA010000021.1"/>
</dbReference>
<dbReference type="Proteomes" id="UP001140973">
    <property type="component" value="Unassembled WGS sequence"/>
</dbReference>
<dbReference type="GO" id="GO:0016432">
    <property type="term" value="F:tRNA-uridine aminocarboxypropyltransferase activity"/>
    <property type="evidence" value="ECO:0007669"/>
    <property type="project" value="UniProtKB-EC"/>
</dbReference>
<keyword evidence="12" id="KW-1185">Reference proteome</keyword>
<keyword evidence="2 6" id="KW-0808">Transferase</keyword>
<dbReference type="EMBL" id="JAKNAP010000026">
    <property type="protein sequence ID" value="MDE1357453.1"/>
    <property type="molecule type" value="Genomic_DNA"/>
</dbReference>
<dbReference type="Proteomes" id="UP001140978">
    <property type="component" value="Unassembled WGS sequence"/>
</dbReference>
<dbReference type="Proteomes" id="UP001241226">
    <property type="component" value="Chromosome 1"/>
</dbReference>
<evidence type="ECO:0000313" key="10">
    <source>
        <dbReference type="EMBL" id="WGK85413.1"/>
    </source>
</evidence>
<evidence type="ECO:0000259" key="5">
    <source>
        <dbReference type="SMART" id="SM01144"/>
    </source>
</evidence>
<evidence type="ECO:0000313" key="13">
    <source>
        <dbReference type="Proteomes" id="UP001241226"/>
    </source>
</evidence>
<dbReference type="EMBL" id="CP118711">
    <property type="protein sequence ID" value="WGK85413.1"/>
    <property type="molecule type" value="Genomic_DNA"/>
</dbReference>
<evidence type="ECO:0000313" key="8">
    <source>
        <dbReference type="EMBL" id="MDE1347121.1"/>
    </source>
</evidence>
<evidence type="ECO:0000313" key="6">
    <source>
        <dbReference type="EMBL" id="CAH8241295.1"/>
    </source>
</evidence>
<evidence type="ECO:0000313" key="12">
    <source>
        <dbReference type="Proteomes" id="UP001152658"/>
    </source>
</evidence>
<evidence type="ECO:0000313" key="11">
    <source>
        <dbReference type="Proteomes" id="UP001140973"/>
    </source>
</evidence>
<organism evidence="9 11">
    <name type="scientific">Vibrio aestuarianus</name>
    <dbReference type="NCBI Taxonomy" id="28171"/>
    <lineage>
        <taxon>Bacteria</taxon>
        <taxon>Pseudomonadati</taxon>
        <taxon>Pseudomonadota</taxon>
        <taxon>Gammaproteobacteria</taxon>
        <taxon>Vibrionales</taxon>
        <taxon>Vibrionaceae</taxon>
        <taxon>Vibrio</taxon>
    </lineage>
</organism>
<feature type="domain" description="DTW" evidence="5">
    <location>
        <begin position="3"/>
        <end position="194"/>
    </location>
</feature>
<dbReference type="PANTHER" id="PTHR21392:SF1">
    <property type="entry name" value="TRNA-URIDINE AMINOCARBOXYPROPYLTRANSFERASE"/>
    <property type="match status" value="1"/>
</dbReference>
<evidence type="ECO:0000313" key="7">
    <source>
        <dbReference type="EMBL" id="MDE1243370.1"/>
    </source>
</evidence>
<accession>A0A7X6NAC5</accession>
<evidence type="ECO:0000256" key="1">
    <source>
        <dbReference type="ARBA" id="ARBA00012386"/>
    </source>
</evidence>
<dbReference type="EMBL" id="CALYLK010000138">
    <property type="protein sequence ID" value="CAH8241295.1"/>
    <property type="molecule type" value="Genomic_DNA"/>
</dbReference>
<gene>
    <name evidence="9" type="ORF">L9W73_09070</name>
    <name evidence="7" type="ORF">L9W94_14650</name>
    <name evidence="8" type="ORF">L9X51_11850</name>
    <name evidence="10" type="ORF">PYE67_00575</name>
    <name evidence="6" type="ORF">VAE063_970109</name>
</gene>
<protein>
    <recommendedName>
        <fullName evidence="1">tRNA-uridine aminocarboxypropyltransferase</fullName>
        <ecNumber evidence="1">2.5.1.25</ecNumber>
    </recommendedName>
</protein>